<comment type="caution">
    <text evidence="5">The sequence shown here is derived from an EMBL/GenBank/DDBJ whole genome shotgun (WGS) entry which is preliminary data.</text>
</comment>
<comment type="catalytic activity">
    <reaction evidence="3">
        <text>D-glucose + ATP = D-glucose 6-phosphate + ADP + H(+)</text>
        <dbReference type="Rhea" id="RHEA:17825"/>
        <dbReference type="ChEBI" id="CHEBI:4167"/>
        <dbReference type="ChEBI" id="CHEBI:15378"/>
        <dbReference type="ChEBI" id="CHEBI:30616"/>
        <dbReference type="ChEBI" id="CHEBI:61548"/>
        <dbReference type="ChEBI" id="CHEBI:456216"/>
        <dbReference type="EC" id="2.7.1.2"/>
    </reaction>
</comment>
<evidence type="ECO:0000256" key="4">
    <source>
        <dbReference type="RuleBase" id="RU004046"/>
    </source>
</evidence>
<evidence type="ECO:0000256" key="3">
    <source>
        <dbReference type="HAMAP-Rule" id="MF_00524"/>
    </source>
</evidence>
<proteinExistence type="inferred from homology"/>
<keyword evidence="3" id="KW-0324">Glycolysis</keyword>
<dbReference type="SUPFAM" id="SSF53067">
    <property type="entry name" value="Actin-like ATPase domain"/>
    <property type="match status" value="1"/>
</dbReference>
<organism evidence="5 6">
    <name type="scientific">Paludibacterium purpuratum</name>
    <dbReference type="NCBI Taxonomy" id="1144873"/>
    <lineage>
        <taxon>Bacteria</taxon>
        <taxon>Pseudomonadati</taxon>
        <taxon>Pseudomonadota</taxon>
        <taxon>Betaproteobacteria</taxon>
        <taxon>Neisseriales</taxon>
        <taxon>Chromobacteriaceae</taxon>
        <taxon>Paludibacterium</taxon>
    </lineage>
</organism>
<dbReference type="InterPro" id="IPR043129">
    <property type="entry name" value="ATPase_NBD"/>
</dbReference>
<keyword evidence="6" id="KW-1185">Reference proteome</keyword>
<keyword evidence="3" id="KW-0963">Cytoplasm</keyword>
<keyword evidence="2 3" id="KW-0418">Kinase</keyword>
<accession>A0A4R7B3B8</accession>
<dbReference type="RefSeq" id="WP_133682248.1">
    <property type="nucleotide sequence ID" value="NZ_SNZP01000011.1"/>
</dbReference>
<dbReference type="EMBL" id="SNZP01000011">
    <property type="protein sequence ID" value="TDR76520.1"/>
    <property type="molecule type" value="Genomic_DNA"/>
</dbReference>
<dbReference type="GO" id="GO:0005829">
    <property type="term" value="C:cytosol"/>
    <property type="evidence" value="ECO:0007669"/>
    <property type="project" value="TreeGrafter"/>
</dbReference>
<name>A0A4R7B3B8_9NEIS</name>
<dbReference type="GO" id="GO:0006096">
    <property type="term" value="P:glycolytic process"/>
    <property type="evidence" value="ECO:0007669"/>
    <property type="project" value="UniProtKB-UniRule"/>
</dbReference>
<dbReference type="EC" id="2.7.1.2" evidence="3"/>
<gene>
    <name evidence="3" type="primary">glk</name>
    <name evidence="5" type="ORF">DFP86_111103</name>
</gene>
<feature type="binding site" evidence="3">
    <location>
        <begin position="14"/>
        <end position="19"/>
    </location>
    <ligand>
        <name>ATP</name>
        <dbReference type="ChEBI" id="CHEBI:30616"/>
    </ligand>
</feature>
<evidence type="ECO:0000256" key="2">
    <source>
        <dbReference type="ARBA" id="ARBA00022777"/>
    </source>
</evidence>
<keyword evidence="3" id="KW-0547">Nucleotide-binding</keyword>
<dbReference type="HAMAP" id="MF_00524">
    <property type="entry name" value="Glucokinase"/>
    <property type="match status" value="1"/>
</dbReference>
<comment type="similarity">
    <text evidence="3 4">Belongs to the bacterial glucokinase family.</text>
</comment>
<evidence type="ECO:0000256" key="1">
    <source>
        <dbReference type="ARBA" id="ARBA00022679"/>
    </source>
</evidence>
<evidence type="ECO:0000313" key="5">
    <source>
        <dbReference type="EMBL" id="TDR76520.1"/>
    </source>
</evidence>
<dbReference type="PANTHER" id="PTHR47690">
    <property type="entry name" value="GLUCOKINASE"/>
    <property type="match status" value="1"/>
</dbReference>
<dbReference type="Gene3D" id="3.40.367.20">
    <property type="match status" value="1"/>
</dbReference>
<dbReference type="NCBIfam" id="TIGR00749">
    <property type="entry name" value="glk"/>
    <property type="match status" value="1"/>
</dbReference>
<dbReference type="OrthoDB" id="257751at2"/>
<keyword evidence="1 3" id="KW-0808">Transferase</keyword>
<dbReference type="Gene3D" id="3.30.420.40">
    <property type="match status" value="1"/>
</dbReference>
<dbReference type="NCBIfam" id="NF001416">
    <property type="entry name" value="PRK00292.1-3"/>
    <property type="match status" value="1"/>
</dbReference>
<dbReference type="GO" id="GO:0005524">
    <property type="term" value="F:ATP binding"/>
    <property type="evidence" value="ECO:0007669"/>
    <property type="project" value="UniProtKB-UniRule"/>
</dbReference>
<reference evidence="5 6" key="1">
    <citation type="submission" date="2019-03" db="EMBL/GenBank/DDBJ databases">
        <title>Genomic Encyclopedia of Type Strains, Phase III (KMG-III): the genomes of soil and plant-associated and newly described type strains.</title>
        <authorList>
            <person name="Whitman W."/>
        </authorList>
    </citation>
    <scope>NUCLEOTIDE SEQUENCE [LARGE SCALE GENOMIC DNA]</scope>
    <source>
        <strain evidence="5 6">CECT 8976</strain>
    </source>
</reference>
<evidence type="ECO:0000313" key="6">
    <source>
        <dbReference type="Proteomes" id="UP000295611"/>
    </source>
</evidence>
<protein>
    <recommendedName>
        <fullName evidence="3">Glucokinase</fullName>
        <ecNumber evidence="3">2.7.1.2</ecNumber>
    </recommendedName>
    <alternativeName>
        <fullName evidence="3">Glucose kinase</fullName>
    </alternativeName>
</protein>
<keyword evidence="3" id="KW-0067">ATP-binding</keyword>
<dbReference type="InterPro" id="IPR003836">
    <property type="entry name" value="Glucokinase"/>
</dbReference>
<dbReference type="Proteomes" id="UP000295611">
    <property type="component" value="Unassembled WGS sequence"/>
</dbReference>
<dbReference type="GO" id="GO:0004340">
    <property type="term" value="F:glucokinase activity"/>
    <property type="evidence" value="ECO:0007669"/>
    <property type="project" value="UniProtKB-UniRule"/>
</dbReference>
<dbReference type="AlphaFoldDB" id="A0A4R7B3B8"/>
<dbReference type="PANTHER" id="PTHR47690:SF1">
    <property type="entry name" value="GLUCOKINASE"/>
    <property type="match status" value="1"/>
</dbReference>
<sequence length="329" mass="34275">MSTGPHSLFPRLLADVGGTNARFALETAPGVIEEVDVRASAQFPTLLAAARDYLRQTGAKQVAHAAIGIATAVTGDSVRMTNHSWAFSIAALKRDLGLASLVVLNDFTALAWSLPHLPSTELIQVGGGAPVSSYPMALIGPGTGLGVSGLVYGAQGPIPLSGEGGHVGFAPEDEEEVELWRFARTRFEHVSTERFLSGSGLGLIHEARLAMRGLPDAGLSAADITRQALGGQSPECMASLDRFCAILGSAAGALALTLGARGGVFIGGGIVPRLGETFVRSPFRRRFEQAGRLSGFLAAMPTYVIHSQYPGLIGAQAALAAHLREPHHA</sequence>
<comment type="subcellular location">
    <subcellularLocation>
        <location evidence="3">Cytoplasm</location>
    </subcellularLocation>
</comment>
<dbReference type="InterPro" id="IPR050201">
    <property type="entry name" value="Bacterial_glucokinase"/>
</dbReference>
<dbReference type="GO" id="GO:0005536">
    <property type="term" value="F:D-glucose binding"/>
    <property type="evidence" value="ECO:0007669"/>
    <property type="project" value="InterPro"/>
</dbReference>
<dbReference type="CDD" id="cd24008">
    <property type="entry name" value="ASKHA_NBD_GLK"/>
    <property type="match status" value="1"/>
</dbReference>
<dbReference type="Pfam" id="PF02685">
    <property type="entry name" value="Glucokinase"/>
    <property type="match status" value="1"/>
</dbReference>